<comment type="cofactor">
    <cofactor evidence="1">
        <name>pantetheine 4'-phosphate</name>
        <dbReference type="ChEBI" id="CHEBI:47942"/>
    </cofactor>
</comment>
<accession>B9XAN6</accession>
<sequence length="1739" mass="191318">MSQLAQPAEDIAIIGMAGRFPNAANIQEFWNYSCKGCKPDAGFYAHTDQLKRARLFDASFFGLSSQEKEETHPQQRTFLECASEALEDAGYAPEREDTLIGVFGNLSTHLAPDLAKAGGSDRGRAVYGLLPSISVKELPKLVAKALRLQGPGMCVETGPTSSLIAVALACQYLLTHQCDLALAGAVASKWEPTSDFIAGEGPRHFDNHARNSLGRSAIAPTGEEAGVIVLKRLPEALSEGDHIYAVVRGFASICGGGEDGDGNDSQETAQSVCIALAQEMAGITSEALGYIEVDDIISSPFSQGGLAELSRSLLQDTSIREFCALGSIREGMGEMDGAAGMAGLIRAALALHNKQIPPCACPAPFTLTFDLAQTPFYLNHALTEWKQGQAPRRAAVNASVAGTNAHIILEEAPTVESSGASRPFQILLLSAGDAAAMESASAELADFISHHADQNLADTAYTLQTGRHEFNHRRMVICRDNREAIEFLQTLNNEYVSTNNVLNGGAPSIVFMLPGRGMTQVNTGLELYEHESEFREHVDCCARMLTPHIGIDLRNVLFPVPEEATTARKQIEQPCIAQPALFIIEYALAKLWISWGVKPRAMIGHGLGEIVAAHLAGVLSLDDALIMAAVRGRIIQQSGDAATLAVQMSEPEIATHLNDSVHLAAINTRAECELCGSRSCLERLQQEFLERGIACELVENYYVSNGSDSKAAEEICLNMLKEMKLRPPRIPYLSSVTGDWIKPEQACDPMYWQEQLHSPIRFSEGLEKLHNQERCILLEVGPGRTLSIFASQHLTCGNELLPGSQQQGIEISQMETAGMLRTLGQLWLAGTEINWKGFYSQERRQRASLPTSPFKKQPLEAEAIESKPDFSSRPKASAPPLMQSTIQSPTKRNPFTSSIRVDKLESFDAFANRPVSKSGDSSPLPRTSQGKTSRPEESTFHARPEIDSEQDHLSGGKRMEPHSSAQPRVHSEHLQAAKRTESSKTLPLTEGQREIWYGVQRADGVSCAFIQSVMIQLQGELNVPVLLDTMEWLVERHEALRITFSPVGDVQFIHAAGPVQMPIMDLSPLSMEAQREQLSKLQRDAVTEQFDLVNGPMFRMRLIKLGPETHTLLLAVHHLICDGSSLGILLQELGERYSFQATAQSDPCETPLGFGKFIMDQEITRQGPSRARAEAFWLEQYSGGAPVMELPADFVRPKKRNFMGGSQSMPLDGSLCQALKDLSKKQRCTLFTTVLAGYYLLLHRLTGQAEIVVGLPMTSRSGKSEERLVGHCVNFLPLRLNIEGNPVLSEYLGQVRNLMLSAHEHQNYTLGSLLQKLNLPRESNRMPLVSVMFNLNWVREVLALEGLDTKVAPNPYCYSQFDVSFSLTECQGQLEMDCHYSAELFKAETIQRWFNHFATLLLEMTRHPDRRIGQLSVLSITEQKELVQDWRPSSETIESLPQTQQPNLQHALGRIDLNAVAGFYVLDGYGELCPIGVRGELFIGCSEEARLGIQPQSEQVKCLPNPIQQDQSDRVYSTGLRARYLPGGELDILGRMDQEVQAQLNGHRVDLARLKLALEEHPAVSESFSLVQKGTNSQDCIVSYVVGRSSSSITANDLRSFLQSRLPALMVPTGFVFLQTLPLTTTGKVDCDALPKVEFNRSEEPAKLAAPFSPTEQKLASIWCEVIALTEIGRDDNFFDLGGHSVLLTQVITRVRKEFGVELTLRHMFESPTIGELASVIDAQLIQPVQEGKVTAQLE</sequence>
<dbReference type="SUPFAM" id="SSF52151">
    <property type="entry name" value="FabD/lysophospholipase-like"/>
    <property type="match status" value="1"/>
</dbReference>
<dbReference type="Pfam" id="PF00698">
    <property type="entry name" value="Acyl_transf_1"/>
    <property type="match status" value="1"/>
</dbReference>
<dbReference type="Pfam" id="PF00550">
    <property type="entry name" value="PP-binding"/>
    <property type="match status" value="1"/>
</dbReference>
<dbReference type="Gene3D" id="1.10.1200.10">
    <property type="entry name" value="ACP-like"/>
    <property type="match status" value="1"/>
</dbReference>
<keyword evidence="4" id="KW-0808">Transferase</keyword>
<feature type="region of interest" description="Disordered" evidence="5">
    <location>
        <begin position="847"/>
        <end position="894"/>
    </location>
</feature>
<dbReference type="InterPro" id="IPR016039">
    <property type="entry name" value="Thiolase-like"/>
</dbReference>
<dbReference type="PANTHER" id="PTHR43775">
    <property type="entry name" value="FATTY ACID SYNTHASE"/>
    <property type="match status" value="1"/>
</dbReference>
<evidence type="ECO:0000256" key="2">
    <source>
        <dbReference type="ARBA" id="ARBA00022450"/>
    </source>
</evidence>
<evidence type="ECO:0000259" key="6">
    <source>
        <dbReference type="PROSITE" id="PS50075"/>
    </source>
</evidence>
<keyword evidence="9" id="KW-1185">Reference proteome</keyword>
<dbReference type="InterPro" id="IPR001227">
    <property type="entry name" value="Ac_transferase_dom_sf"/>
</dbReference>
<evidence type="ECO:0000313" key="9">
    <source>
        <dbReference type="Proteomes" id="UP000003688"/>
    </source>
</evidence>
<feature type="compositionally biased region" description="Polar residues" evidence="5">
    <location>
        <begin position="882"/>
        <end position="894"/>
    </location>
</feature>
<dbReference type="Pfam" id="PF02801">
    <property type="entry name" value="Ketoacyl-synt_C"/>
    <property type="match status" value="1"/>
</dbReference>
<dbReference type="InterPro" id="IPR025110">
    <property type="entry name" value="AMP-bd_C"/>
</dbReference>
<dbReference type="Pfam" id="PF13193">
    <property type="entry name" value="AMP-binding_C"/>
    <property type="match status" value="1"/>
</dbReference>
<dbReference type="GO" id="GO:0031177">
    <property type="term" value="F:phosphopantetheine binding"/>
    <property type="evidence" value="ECO:0007669"/>
    <property type="project" value="InterPro"/>
</dbReference>
<evidence type="ECO:0000256" key="3">
    <source>
        <dbReference type="ARBA" id="ARBA00022553"/>
    </source>
</evidence>
<dbReference type="InterPro" id="IPR050091">
    <property type="entry name" value="PKS_NRPS_Biosynth_Enz"/>
</dbReference>
<dbReference type="STRING" id="320771.Cflav_PD5706"/>
<dbReference type="Gene3D" id="3.40.47.10">
    <property type="match status" value="1"/>
</dbReference>
<dbReference type="Pfam" id="PF22621">
    <property type="entry name" value="CurL-like_PKS_C"/>
    <property type="match status" value="1"/>
</dbReference>
<dbReference type="Gene3D" id="3.30.559.30">
    <property type="entry name" value="Nonribosomal peptide synthetase, condensation domain"/>
    <property type="match status" value="1"/>
</dbReference>
<evidence type="ECO:0000256" key="5">
    <source>
        <dbReference type="SAM" id="MobiDB-lite"/>
    </source>
</evidence>
<comment type="caution">
    <text evidence="8">The sequence shown here is derived from an EMBL/GenBank/DDBJ whole genome shotgun (WGS) entry which is preliminary data.</text>
</comment>
<dbReference type="PROSITE" id="PS52004">
    <property type="entry name" value="KS3_2"/>
    <property type="match status" value="1"/>
</dbReference>
<dbReference type="Proteomes" id="UP000003688">
    <property type="component" value="Unassembled WGS sequence"/>
</dbReference>
<feature type="domain" description="Carrier" evidence="6">
    <location>
        <begin position="1650"/>
        <end position="1725"/>
    </location>
</feature>
<dbReference type="Pfam" id="PF00109">
    <property type="entry name" value="ketoacyl-synt"/>
    <property type="match status" value="1"/>
</dbReference>
<dbReference type="Gene3D" id="3.30.70.250">
    <property type="entry name" value="Malonyl-CoA ACP transacylase, ACP-binding"/>
    <property type="match status" value="1"/>
</dbReference>
<dbReference type="InterPro" id="IPR020806">
    <property type="entry name" value="PKS_PP-bd"/>
</dbReference>
<feature type="compositionally biased region" description="Basic and acidic residues" evidence="5">
    <location>
        <begin position="933"/>
        <end position="961"/>
    </location>
</feature>
<dbReference type="InterPro" id="IPR006162">
    <property type="entry name" value="Ppantetheine_attach_site"/>
</dbReference>
<dbReference type="SUPFAM" id="SSF53901">
    <property type="entry name" value="Thiolase-like"/>
    <property type="match status" value="1"/>
</dbReference>
<dbReference type="SMART" id="SM00825">
    <property type="entry name" value="PKS_KS"/>
    <property type="match status" value="1"/>
</dbReference>
<protein>
    <submittedName>
        <fullName evidence="8">Condensation domain protein</fullName>
    </submittedName>
</protein>
<dbReference type="Gene3D" id="2.30.38.10">
    <property type="entry name" value="Luciferase, Domain 3"/>
    <property type="match status" value="1"/>
</dbReference>
<evidence type="ECO:0000256" key="4">
    <source>
        <dbReference type="ARBA" id="ARBA00022679"/>
    </source>
</evidence>
<dbReference type="RefSeq" id="WP_007412884.1">
    <property type="nucleotide sequence ID" value="NZ_ABOX02000002.1"/>
</dbReference>
<feature type="region of interest" description="Disordered" evidence="5">
    <location>
        <begin position="912"/>
        <end position="987"/>
    </location>
</feature>
<dbReference type="InterPro" id="IPR014043">
    <property type="entry name" value="Acyl_transferase_dom"/>
</dbReference>
<name>B9XAN6_PEDPL</name>
<dbReference type="CDD" id="cd19531">
    <property type="entry name" value="LCL_NRPS-like"/>
    <property type="match status" value="1"/>
</dbReference>
<dbReference type="InterPro" id="IPR023213">
    <property type="entry name" value="CAT-like_dom_sf"/>
</dbReference>
<dbReference type="InterPro" id="IPR009081">
    <property type="entry name" value="PP-bd_ACP"/>
</dbReference>
<dbReference type="FunFam" id="1.10.1200.10:FF:000005">
    <property type="entry name" value="Nonribosomal peptide synthetase 1"/>
    <property type="match status" value="1"/>
</dbReference>
<dbReference type="OrthoDB" id="174240at2"/>
<feature type="compositionally biased region" description="Basic and acidic residues" evidence="5">
    <location>
        <begin position="969"/>
        <end position="982"/>
    </location>
</feature>
<dbReference type="GO" id="GO:0006633">
    <property type="term" value="P:fatty acid biosynthetic process"/>
    <property type="evidence" value="ECO:0007669"/>
    <property type="project" value="TreeGrafter"/>
</dbReference>
<dbReference type="PROSITE" id="PS50075">
    <property type="entry name" value="CARRIER"/>
    <property type="match status" value="1"/>
</dbReference>
<dbReference type="InterPro" id="IPR016035">
    <property type="entry name" value="Acyl_Trfase/lysoPLipase"/>
</dbReference>
<gene>
    <name evidence="8" type="ORF">Cflav_PD5706</name>
</gene>
<dbReference type="SMART" id="SM00823">
    <property type="entry name" value="PKS_PP"/>
    <property type="match status" value="1"/>
</dbReference>
<organism evidence="8 9">
    <name type="scientific">Pedosphaera parvula (strain Ellin514)</name>
    <dbReference type="NCBI Taxonomy" id="320771"/>
    <lineage>
        <taxon>Bacteria</taxon>
        <taxon>Pseudomonadati</taxon>
        <taxon>Verrucomicrobiota</taxon>
        <taxon>Pedosphaerae</taxon>
        <taxon>Pedosphaerales</taxon>
        <taxon>Pedosphaeraceae</taxon>
        <taxon>Pedosphaera</taxon>
    </lineage>
</organism>
<dbReference type="Gene3D" id="3.40.366.10">
    <property type="entry name" value="Malonyl-Coenzyme A Acyl Carrier Protein, domain 2"/>
    <property type="match status" value="1"/>
</dbReference>
<dbReference type="SUPFAM" id="SSF47336">
    <property type="entry name" value="ACP-like"/>
    <property type="match status" value="1"/>
</dbReference>
<dbReference type="InterPro" id="IPR014031">
    <property type="entry name" value="Ketoacyl_synth_C"/>
</dbReference>
<dbReference type="Gene3D" id="3.30.300.30">
    <property type="match status" value="1"/>
</dbReference>
<proteinExistence type="predicted"/>
<dbReference type="InterPro" id="IPR020841">
    <property type="entry name" value="PKS_Beta-ketoAc_synthase_dom"/>
</dbReference>
<dbReference type="PROSITE" id="PS00012">
    <property type="entry name" value="PHOSPHOPANTETHEINE"/>
    <property type="match status" value="1"/>
</dbReference>
<dbReference type="Pfam" id="PF00668">
    <property type="entry name" value="Condensation"/>
    <property type="match status" value="1"/>
</dbReference>
<dbReference type="SUPFAM" id="SSF52777">
    <property type="entry name" value="CoA-dependent acyltransferases"/>
    <property type="match status" value="2"/>
</dbReference>
<dbReference type="CDD" id="cd00833">
    <property type="entry name" value="PKS"/>
    <property type="match status" value="1"/>
</dbReference>
<dbReference type="EMBL" id="ABOX02000002">
    <property type="protein sequence ID" value="EEF63071.1"/>
    <property type="molecule type" value="Genomic_DNA"/>
</dbReference>
<dbReference type="Gene3D" id="3.30.70.3290">
    <property type="match status" value="1"/>
</dbReference>
<dbReference type="SMART" id="SM00827">
    <property type="entry name" value="PKS_AT"/>
    <property type="match status" value="1"/>
</dbReference>
<reference evidence="8 9" key="1">
    <citation type="journal article" date="2011" name="J. Bacteriol.">
        <title>Genome sequence of 'Pedosphaera parvula' Ellin514, an aerobic Verrucomicrobial isolate from pasture soil.</title>
        <authorList>
            <person name="Kant R."/>
            <person name="van Passel M.W."/>
            <person name="Sangwan P."/>
            <person name="Palva A."/>
            <person name="Lucas S."/>
            <person name="Copeland A."/>
            <person name="Lapidus A."/>
            <person name="Glavina Del Rio T."/>
            <person name="Dalin E."/>
            <person name="Tice H."/>
            <person name="Bruce D."/>
            <person name="Goodwin L."/>
            <person name="Pitluck S."/>
            <person name="Chertkov O."/>
            <person name="Larimer F.W."/>
            <person name="Land M.L."/>
            <person name="Hauser L."/>
            <person name="Brettin T.S."/>
            <person name="Detter J.C."/>
            <person name="Han S."/>
            <person name="de Vos W.M."/>
            <person name="Janssen P.H."/>
            <person name="Smidt H."/>
        </authorList>
    </citation>
    <scope>NUCLEOTIDE SEQUENCE [LARGE SCALE GENOMIC DNA]</scope>
    <source>
        <strain evidence="8 9">Ellin514</strain>
    </source>
</reference>
<dbReference type="InterPro" id="IPR001242">
    <property type="entry name" value="Condensation_dom"/>
</dbReference>
<dbReference type="GO" id="GO:0004312">
    <property type="term" value="F:fatty acid synthase activity"/>
    <property type="evidence" value="ECO:0007669"/>
    <property type="project" value="TreeGrafter"/>
</dbReference>
<keyword evidence="3" id="KW-0597">Phosphoprotein</keyword>
<feature type="domain" description="Ketosynthase family 3 (KS3)" evidence="7">
    <location>
        <begin position="8"/>
        <end position="411"/>
    </location>
</feature>
<keyword evidence="2" id="KW-0596">Phosphopantetheine</keyword>
<dbReference type="InterPro" id="IPR045851">
    <property type="entry name" value="AMP-bd_C_sf"/>
</dbReference>
<dbReference type="SUPFAM" id="SSF56801">
    <property type="entry name" value="Acetyl-CoA synthetase-like"/>
    <property type="match status" value="1"/>
</dbReference>
<dbReference type="PANTHER" id="PTHR43775:SF51">
    <property type="entry name" value="INACTIVE PHENOLPHTHIOCEROL SYNTHESIS POLYKETIDE SYNTHASE TYPE I PKS1-RELATED"/>
    <property type="match status" value="1"/>
</dbReference>
<feature type="compositionally biased region" description="Polar residues" evidence="5">
    <location>
        <begin position="918"/>
        <end position="932"/>
    </location>
</feature>
<evidence type="ECO:0000256" key="1">
    <source>
        <dbReference type="ARBA" id="ARBA00001957"/>
    </source>
</evidence>
<evidence type="ECO:0000313" key="8">
    <source>
        <dbReference type="EMBL" id="EEF63071.1"/>
    </source>
</evidence>
<dbReference type="Gene3D" id="3.30.559.10">
    <property type="entry name" value="Chloramphenicol acetyltransferase-like domain"/>
    <property type="match status" value="1"/>
</dbReference>
<dbReference type="InterPro" id="IPR014030">
    <property type="entry name" value="Ketoacyl_synth_N"/>
</dbReference>
<evidence type="ECO:0000259" key="7">
    <source>
        <dbReference type="PROSITE" id="PS52004"/>
    </source>
</evidence>
<dbReference type="InterPro" id="IPR036736">
    <property type="entry name" value="ACP-like_sf"/>
</dbReference>